<dbReference type="Proteomes" id="UP000299102">
    <property type="component" value="Unassembled WGS sequence"/>
</dbReference>
<evidence type="ECO:0000313" key="2">
    <source>
        <dbReference type="Proteomes" id="UP000299102"/>
    </source>
</evidence>
<dbReference type="OrthoDB" id="10468315at2759"/>
<gene>
    <name evidence="1" type="ORF">EVAR_18788_1</name>
</gene>
<keyword evidence="2" id="KW-1185">Reference proteome</keyword>
<organism evidence="1 2">
    <name type="scientific">Eumeta variegata</name>
    <name type="common">Bagworm moth</name>
    <name type="synonym">Eumeta japonica</name>
    <dbReference type="NCBI Taxonomy" id="151549"/>
    <lineage>
        <taxon>Eukaryota</taxon>
        <taxon>Metazoa</taxon>
        <taxon>Ecdysozoa</taxon>
        <taxon>Arthropoda</taxon>
        <taxon>Hexapoda</taxon>
        <taxon>Insecta</taxon>
        <taxon>Pterygota</taxon>
        <taxon>Neoptera</taxon>
        <taxon>Endopterygota</taxon>
        <taxon>Lepidoptera</taxon>
        <taxon>Glossata</taxon>
        <taxon>Ditrysia</taxon>
        <taxon>Tineoidea</taxon>
        <taxon>Psychidae</taxon>
        <taxon>Oiketicinae</taxon>
        <taxon>Eumeta</taxon>
    </lineage>
</organism>
<dbReference type="EMBL" id="BGZK01000192">
    <property type="protein sequence ID" value="GBP27317.1"/>
    <property type="molecule type" value="Genomic_DNA"/>
</dbReference>
<dbReference type="AlphaFoldDB" id="A0A4C1UMJ2"/>
<protein>
    <submittedName>
        <fullName evidence="1">Uncharacterized protein</fullName>
    </submittedName>
</protein>
<comment type="caution">
    <text evidence="1">The sequence shown here is derived from an EMBL/GenBank/DDBJ whole genome shotgun (WGS) entry which is preliminary data.</text>
</comment>
<sequence>MCGSSSLPLEKNEDNYLETIFDVFTKEMFDLDETDAEKVHFSEGQWVCGQCARRHELALLHNETEFLNTKQPIELQLNVAVEGSKCVTLAGRGGARRLYGVAEVSGLCKHDVTYFFVRQRRAGVLDLLVHIYG</sequence>
<evidence type="ECO:0000313" key="1">
    <source>
        <dbReference type="EMBL" id="GBP27317.1"/>
    </source>
</evidence>
<proteinExistence type="predicted"/>
<reference evidence="1 2" key="1">
    <citation type="journal article" date="2019" name="Commun. Biol.">
        <title>The bagworm genome reveals a unique fibroin gene that provides high tensile strength.</title>
        <authorList>
            <person name="Kono N."/>
            <person name="Nakamura H."/>
            <person name="Ohtoshi R."/>
            <person name="Tomita M."/>
            <person name="Numata K."/>
            <person name="Arakawa K."/>
        </authorList>
    </citation>
    <scope>NUCLEOTIDE SEQUENCE [LARGE SCALE GENOMIC DNA]</scope>
</reference>
<name>A0A4C1UMJ2_EUMVA</name>
<accession>A0A4C1UMJ2</accession>